<keyword evidence="5" id="KW-0732">Signal</keyword>
<dbReference type="InterPro" id="IPR000436">
    <property type="entry name" value="Sushi_SCR_CCP_dom"/>
</dbReference>
<dbReference type="GeneTree" id="ENSGT00990000206164"/>
<dbReference type="InterPro" id="IPR035976">
    <property type="entry name" value="Sushi/SCR/CCP_sf"/>
</dbReference>
<feature type="chain" id="PRO_5044217101" description="Sushi domain-containing protein" evidence="5">
    <location>
        <begin position="18"/>
        <end position="295"/>
    </location>
</feature>
<keyword evidence="8" id="KW-1185">Reference proteome</keyword>
<evidence type="ECO:0000256" key="2">
    <source>
        <dbReference type="PROSITE-ProRule" id="PRU00302"/>
    </source>
</evidence>
<dbReference type="PROSITE" id="PS50923">
    <property type="entry name" value="SUSHI"/>
    <property type="match status" value="1"/>
</dbReference>
<accession>A0AAY5L301</accession>
<comment type="caution">
    <text evidence="2">Lacks conserved residue(s) required for the propagation of feature annotation.</text>
</comment>
<evidence type="ECO:0000313" key="8">
    <source>
        <dbReference type="Proteomes" id="UP000265140"/>
    </source>
</evidence>
<dbReference type="PANTHER" id="PTHR15060">
    <property type="entry name" value="INTERLEUKIN-15 RECEPTOR SUBUNIT ALPHA"/>
    <property type="match status" value="1"/>
</dbReference>
<keyword evidence="2" id="KW-0768">Sushi</keyword>
<feature type="region of interest" description="Disordered" evidence="3">
    <location>
        <begin position="86"/>
        <end position="111"/>
    </location>
</feature>
<feature type="domain" description="Sushi" evidence="6">
    <location>
        <begin position="23"/>
        <end position="86"/>
    </location>
</feature>
<dbReference type="Gene3D" id="2.20.28.230">
    <property type="match status" value="1"/>
</dbReference>
<dbReference type="PANTHER" id="PTHR15060:SF0">
    <property type="entry name" value="INTERLEUKIN-15 RECEPTOR SUBUNIT ALPHA"/>
    <property type="match status" value="1"/>
</dbReference>
<feature type="transmembrane region" description="Helical" evidence="4">
    <location>
        <begin position="243"/>
        <end position="266"/>
    </location>
</feature>
<keyword evidence="1" id="KW-1015">Disulfide bond</keyword>
<organism evidence="7 8">
    <name type="scientific">Esox lucius</name>
    <name type="common">Northern pike</name>
    <dbReference type="NCBI Taxonomy" id="8010"/>
    <lineage>
        <taxon>Eukaryota</taxon>
        <taxon>Metazoa</taxon>
        <taxon>Chordata</taxon>
        <taxon>Craniata</taxon>
        <taxon>Vertebrata</taxon>
        <taxon>Euteleostomi</taxon>
        <taxon>Actinopterygii</taxon>
        <taxon>Neopterygii</taxon>
        <taxon>Teleostei</taxon>
        <taxon>Protacanthopterygii</taxon>
        <taxon>Esociformes</taxon>
        <taxon>Esocidae</taxon>
        <taxon>Esox</taxon>
    </lineage>
</organism>
<dbReference type="SUPFAM" id="SSF57535">
    <property type="entry name" value="Complement control module/SCR domain"/>
    <property type="match status" value="1"/>
</dbReference>
<sequence length="295" mass="32536">MRLRLLSLLLFTKVCHLNTLKGDECPQPSPPNFATFPSGKRGENSTLRYLCVDGYVRKAGTSSLVKCKRDDKGGLQWTSSNLKCIPDPKIQNPGTPDPKIQNPGTPSTTHQTPTMYGLLSTSVRSKSTSLGPLEYQTESMYLSSSTAFILLYILTPMCLCERFGQARKKRYFDLLPLILGSVTVDQTVTTVRMTTTIDDITSAPVDMSTILTTIPLATVSDQIQTSTDSPSVGVGTERSAIDIYSGVGSVVVIIILFALIILLLLWRRRRKRCQHLDPLPTTEEQLAMNGYETQP</sequence>
<evidence type="ECO:0000256" key="5">
    <source>
        <dbReference type="SAM" id="SignalP"/>
    </source>
</evidence>
<name>A0AAY5L301_ESOLU</name>
<evidence type="ECO:0000256" key="1">
    <source>
        <dbReference type="ARBA" id="ARBA00023157"/>
    </source>
</evidence>
<evidence type="ECO:0000256" key="4">
    <source>
        <dbReference type="SAM" id="Phobius"/>
    </source>
</evidence>
<reference evidence="7" key="2">
    <citation type="submission" date="2025-08" db="UniProtKB">
        <authorList>
            <consortium name="Ensembl"/>
        </authorList>
    </citation>
    <scope>IDENTIFICATION</scope>
</reference>
<reference evidence="7 8" key="1">
    <citation type="submission" date="2020-02" db="EMBL/GenBank/DDBJ databases">
        <title>Esox lucius (northern pike) genome, fEsoLuc1, primary haplotype.</title>
        <authorList>
            <person name="Myers G."/>
            <person name="Karagic N."/>
            <person name="Meyer A."/>
            <person name="Pippel M."/>
            <person name="Reichard M."/>
            <person name="Winkler S."/>
            <person name="Tracey A."/>
            <person name="Sims Y."/>
            <person name="Howe K."/>
            <person name="Rhie A."/>
            <person name="Formenti G."/>
            <person name="Durbin R."/>
            <person name="Fedrigo O."/>
            <person name="Jarvis E.D."/>
        </authorList>
    </citation>
    <scope>NUCLEOTIDE SEQUENCE [LARGE SCALE GENOMIC DNA]</scope>
</reference>
<dbReference type="CDD" id="cd00033">
    <property type="entry name" value="CCP"/>
    <property type="match status" value="1"/>
</dbReference>
<dbReference type="Proteomes" id="UP000265140">
    <property type="component" value="Chromosome 23"/>
</dbReference>
<evidence type="ECO:0000313" key="7">
    <source>
        <dbReference type="Ensembl" id="ENSELUP00000093112.1"/>
    </source>
</evidence>
<protein>
    <recommendedName>
        <fullName evidence="6">Sushi domain-containing protein</fullName>
    </recommendedName>
</protein>
<feature type="compositionally biased region" description="Polar residues" evidence="3">
    <location>
        <begin position="102"/>
        <end position="111"/>
    </location>
</feature>
<evidence type="ECO:0000259" key="6">
    <source>
        <dbReference type="PROSITE" id="PS50923"/>
    </source>
</evidence>
<dbReference type="AlphaFoldDB" id="A0AAY5L301"/>
<dbReference type="InterPro" id="IPR042372">
    <property type="entry name" value="IL15RA"/>
</dbReference>
<feature type="signal peptide" evidence="5">
    <location>
        <begin position="1"/>
        <end position="17"/>
    </location>
</feature>
<evidence type="ECO:0000256" key="3">
    <source>
        <dbReference type="SAM" id="MobiDB-lite"/>
    </source>
</evidence>
<dbReference type="SMART" id="SM00032">
    <property type="entry name" value="CCP"/>
    <property type="match status" value="1"/>
</dbReference>
<dbReference type="GO" id="GO:0042010">
    <property type="term" value="F:interleukin-15 receptor activity"/>
    <property type="evidence" value="ECO:0007669"/>
    <property type="project" value="InterPro"/>
</dbReference>
<reference evidence="7" key="3">
    <citation type="submission" date="2025-09" db="UniProtKB">
        <authorList>
            <consortium name="Ensembl"/>
        </authorList>
    </citation>
    <scope>IDENTIFICATION</scope>
</reference>
<keyword evidence="4" id="KW-1133">Transmembrane helix</keyword>
<dbReference type="Ensembl" id="ENSELUT00000100063.1">
    <property type="protein sequence ID" value="ENSELUP00000093112.1"/>
    <property type="gene ID" value="ENSELUG00000035806.1"/>
</dbReference>
<keyword evidence="4" id="KW-0812">Transmembrane</keyword>
<proteinExistence type="predicted"/>
<keyword evidence="4" id="KW-0472">Membrane</keyword>